<dbReference type="VEuPathDB" id="CryptoDB:Vbra_17408"/>
<gene>
    <name evidence="2" type="ORF">Vbra_17408</name>
</gene>
<accession>A0A0G4GBT8</accession>
<dbReference type="Proteomes" id="UP000041254">
    <property type="component" value="Unassembled WGS sequence"/>
</dbReference>
<sequence>MNTAKEACQKWPIAHVVFHEDDGSFGLAAILLVGFVAVVASQRTSDRQVSVAAHEHGGEMSLAMVQLDPALEQAKSTLTAARDLITAAINTIDTAHRTIISKPGASCGYDNFGDKSGAGVTLCGGEDEVCLIDEATSFSGYGECIKESEVKGKHAPCGGEKGIWKKWGGKFLCS</sequence>
<keyword evidence="1" id="KW-0812">Transmembrane</keyword>
<evidence type="ECO:0000313" key="2">
    <source>
        <dbReference type="EMBL" id="CEM26606.1"/>
    </source>
</evidence>
<organism evidence="2 3">
    <name type="scientific">Vitrella brassicaformis (strain CCMP3155)</name>
    <dbReference type="NCBI Taxonomy" id="1169540"/>
    <lineage>
        <taxon>Eukaryota</taxon>
        <taxon>Sar</taxon>
        <taxon>Alveolata</taxon>
        <taxon>Colpodellida</taxon>
        <taxon>Vitrellaceae</taxon>
        <taxon>Vitrella</taxon>
    </lineage>
</organism>
<keyword evidence="1" id="KW-0472">Membrane</keyword>
<keyword evidence="3" id="KW-1185">Reference proteome</keyword>
<evidence type="ECO:0000313" key="3">
    <source>
        <dbReference type="Proteomes" id="UP000041254"/>
    </source>
</evidence>
<dbReference type="PhylomeDB" id="A0A0G4GBT8"/>
<evidence type="ECO:0000256" key="1">
    <source>
        <dbReference type="SAM" id="Phobius"/>
    </source>
</evidence>
<feature type="transmembrane region" description="Helical" evidence="1">
    <location>
        <begin position="23"/>
        <end position="40"/>
    </location>
</feature>
<protein>
    <submittedName>
        <fullName evidence="2">Uncharacterized protein</fullName>
    </submittedName>
</protein>
<proteinExistence type="predicted"/>
<dbReference type="EMBL" id="CDMY01000621">
    <property type="protein sequence ID" value="CEM26606.1"/>
    <property type="molecule type" value="Genomic_DNA"/>
</dbReference>
<dbReference type="InParanoid" id="A0A0G4GBT8"/>
<keyword evidence="1" id="KW-1133">Transmembrane helix</keyword>
<reference evidence="2 3" key="1">
    <citation type="submission" date="2014-11" db="EMBL/GenBank/DDBJ databases">
        <authorList>
            <person name="Zhu J."/>
            <person name="Qi W."/>
            <person name="Song R."/>
        </authorList>
    </citation>
    <scope>NUCLEOTIDE SEQUENCE [LARGE SCALE GENOMIC DNA]</scope>
</reference>
<name>A0A0G4GBT8_VITBC</name>
<dbReference type="AlphaFoldDB" id="A0A0G4GBT8"/>